<dbReference type="GO" id="GO:0000987">
    <property type="term" value="F:cis-regulatory region sequence-specific DNA binding"/>
    <property type="evidence" value="ECO:0007669"/>
    <property type="project" value="UniProtKB-ARBA"/>
</dbReference>
<proteinExistence type="predicted"/>
<dbReference type="GO" id="GO:0042802">
    <property type="term" value="F:identical protein binding"/>
    <property type="evidence" value="ECO:0007669"/>
    <property type="project" value="UniProtKB-ARBA"/>
</dbReference>
<dbReference type="PANTHER" id="PTHR48111:SF50">
    <property type="entry name" value="KDP OPERON TRANSCRIPTIONAL REGULATORY PROTEIN KDPE"/>
    <property type="match status" value="1"/>
</dbReference>
<evidence type="ECO:0000259" key="12">
    <source>
        <dbReference type="PROSITE" id="PS50110"/>
    </source>
</evidence>
<dbReference type="GO" id="GO:0032993">
    <property type="term" value="C:protein-DNA complex"/>
    <property type="evidence" value="ECO:0007669"/>
    <property type="project" value="TreeGrafter"/>
</dbReference>
<keyword evidence="15" id="KW-1185">Reference proteome</keyword>
<dbReference type="Pfam" id="PF00486">
    <property type="entry name" value="Trans_reg_C"/>
    <property type="match status" value="1"/>
</dbReference>
<keyword evidence="6" id="KW-0805">Transcription regulation</keyword>
<gene>
    <name evidence="14" type="ordered locus">Clole_2250</name>
</gene>
<comment type="function">
    <text evidence="9">May play the central regulatory role in sporulation. It may be an element of the effector pathway responsible for the activation of sporulation genes in response to nutritional stress. Spo0A may act in concert with spo0H (a sigma factor) to control the expression of some genes that are critical to the sporulation process.</text>
</comment>
<feature type="modified residue" description="4-aspartylphosphate" evidence="10">
    <location>
        <position position="54"/>
    </location>
</feature>
<dbReference type="GO" id="GO:0045893">
    <property type="term" value="P:positive regulation of DNA-templated transcription"/>
    <property type="evidence" value="ECO:0007669"/>
    <property type="project" value="UniProtKB-ARBA"/>
</dbReference>
<dbReference type="InterPro" id="IPR011006">
    <property type="entry name" value="CheY-like_superfamily"/>
</dbReference>
<dbReference type="FunFam" id="3.40.50.2300:FF:000021">
    <property type="entry name" value="Two-component system response regulator KdpE"/>
    <property type="match status" value="1"/>
</dbReference>
<evidence type="ECO:0000256" key="11">
    <source>
        <dbReference type="PROSITE-ProRule" id="PRU01091"/>
    </source>
</evidence>
<dbReference type="InterPro" id="IPR039420">
    <property type="entry name" value="WalR-like"/>
</dbReference>
<dbReference type="InterPro" id="IPR001867">
    <property type="entry name" value="OmpR/PhoB-type_DNA-bd"/>
</dbReference>
<evidence type="ECO:0000256" key="7">
    <source>
        <dbReference type="ARBA" id="ARBA00023125"/>
    </source>
</evidence>
<dbReference type="PROSITE" id="PS51755">
    <property type="entry name" value="OMPR_PHOB"/>
    <property type="match status" value="1"/>
</dbReference>
<evidence type="ECO:0000256" key="2">
    <source>
        <dbReference type="ARBA" id="ARBA00018672"/>
    </source>
</evidence>
<dbReference type="Gene3D" id="3.40.50.2300">
    <property type="match status" value="1"/>
</dbReference>
<dbReference type="RefSeq" id="WP_013657253.1">
    <property type="nucleotide sequence ID" value="NC_015275.1"/>
</dbReference>
<keyword evidence="4 10" id="KW-0597">Phosphoprotein</keyword>
<protein>
    <recommendedName>
        <fullName evidence="2">Stage 0 sporulation protein A homolog</fullName>
    </recommendedName>
</protein>
<evidence type="ECO:0000256" key="9">
    <source>
        <dbReference type="ARBA" id="ARBA00024867"/>
    </source>
</evidence>
<dbReference type="Gene3D" id="1.10.10.10">
    <property type="entry name" value="Winged helix-like DNA-binding domain superfamily/Winged helix DNA-binding domain"/>
    <property type="match status" value="1"/>
</dbReference>
<keyword evidence="8" id="KW-0804">Transcription</keyword>
<dbReference type="AlphaFoldDB" id="F2JRN8"/>
<sequence length="237" mass="26628">MNKTSILIVEDEQNICNFIATTLNAHEYKTLRCQTGKEALAIIPSHCPDLILLDLGLPDMDGLEVLTSVREWSSTPIIVISARSQEAEKVQALDLGADDYITKPFGTSELLARIRTAIRHSLKISKTNQGANIFKASDLTIDYDKHMLLVGDEKVHLTQIEFKLISLLAQHAGKVLTYDYMIKKIWGPYAGSNNQILRVNMANIRRKIEQNPGDPKYIFTEVGIGYRMIEEEGESTH</sequence>
<dbReference type="InterPro" id="IPR036388">
    <property type="entry name" value="WH-like_DNA-bd_sf"/>
</dbReference>
<dbReference type="KEGG" id="cle:Clole_2250"/>
<dbReference type="CDD" id="cd00383">
    <property type="entry name" value="trans_reg_C"/>
    <property type="match status" value="1"/>
</dbReference>
<evidence type="ECO:0000256" key="10">
    <source>
        <dbReference type="PROSITE-ProRule" id="PRU00169"/>
    </source>
</evidence>
<dbReference type="eggNOG" id="COG0745">
    <property type="taxonomic scope" value="Bacteria"/>
</dbReference>
<dbReference type="PROSITE" id="PS50110">
    <property type="entry name" value="RESPONSE_REGULATORY"/>
    <property type="match status" value="1"/>
</dbReference>
<keyword evidence="3" id="KW-0963">Cytoplasm</keyword>
<evidence type="ECO:0000256" key="3">
    <source>
        <dbReference type="ARBA" id="ARBA00022490"/>
    </source>
</evidence>
<comment type="subcellular location">
    <subcellularLocation>
        <location evidence="1">Cytoplasm</location>
    </subcellularLocation>
</comment>
<keyword evidence="7 11" id="KW-0238">DNA-binding</keyword>
<dbReference type="HOGENOM" id="CLU_000445_30_8_9"/>
<dbReference type="Pfam" id="PF00072">
    <property type="entry name" value="Response_reg"/>
    <property type="match status" value="1"/>
</dbReference>
<reference evidence="14 15" key="1">
    <citation type="journal article" date="2011" name="J. Bacteriol.">
        <title>Complete genome sequence of the cellulose-degrading bacterium Cellulosilyticum lentocellum.</title>
        <authorList>
            <consortium name="US DOE Joint Genome Institute"/>
            <person name="Miller D.A."/>
            <person name="Suen G."/>
            <person name="Bruce D."/>
            <person name="Copeland A."/>
            <person name="Cheng J.F."/>
            <person name="Detter C."/>
            <person name="Goodwin L.A."/>
            <person name="Han C.S."/>
            <person name="Hauser L.J."/>
            <person name="Land M.L."/>
            <person name="Lapidus A."/>
            <person name="Lucas S."/>
            <person name="Meincke L."/>
            <person name="Pitluck S."/>
            <person name="Tapia R."/>
            <person name="Teshima H."/>
            <person name="Woyke T."/>
            <person name="Fox B.G."/>
            <person name="Angert E.R."/>
            <person name="Currie C.R."/>
        </authorList>
    </citation>
    <scope>NUCLEOTIDE SEQUENCE [LARGE SCALE GENOMIC DNA]</scope>
    <source>
        <strain evidence="15">ATCC 49066 / DSM 5427 / NCIMB 11756 / RHM5</strain>
    </source>
</reference>
<organism evidence="14 15">
    <name type="scientific">Cellulosilyticum lentocellum (strain ATCC 49066 / DSM 5427 / NCIMB 11756 / RHM5)</name>
    <name type="common">Clostridium lentocellum</name>
    <dbReference type="NCBI Taxonomy" id="642492"/>
    <lineage>
        <taxon>Bacteria</taxon>
        <taxon>Bacillati</taxon>
        <taxon>Bacillota</taxon>
        <taxon>Clostridia</taxon>
        <taxon>Lachnospirales</taxon>
        <taxon>Cellulosilyticaceae</taxon>
        <taxon>Cellulosilyticum</taxon>
    </lineage>
</organism>
<dbReference type="SMART" id="SM00448">
    <property type="entry name" value="REC"/>
    <property type="match status" value="1"/>
</dbReference>
<evidence type="ECO:0000256" key="1">
    <source>
        <dbReference type="ARBA" id="ARBA00004496"/>
    </source>
</evidence>
<evidence type="ECO:0000256" key="6">
    <source>
        <dbReference type="ARBA" id="ARBA00023015"/>
    </source>
</evidence>
<evidence type="ECO:0000256" key="8">
    <source>
        <dbReference type="ARBA" id="ARBA00023163"/>
    </source>
</evidence>
<dbReference type="PANTHER" id="PTHR48111">
    <property type="entry name" value="REGULATOR OF RPOS"/>
    <property type="match status" value="1"/>
</dbReference>
<dbReference type="STRING" id="642492.Clole_2250"/>
<feature type="domain" description="OmpR/PhoB-type" evidence="13">
    <location>
        <begin position="131"/>
        <end position="230"/>
    </location>
</feature>
<evidence type="ECO:0000259" key="13">
    <source>
        <dbReference type="PROSITE" id="PS51755"/>
    </source>
</evidence>
<evidence type="ECO:0000313" key="15">
    <source>
        <dbReference type="Proteomes" id="UP000008467"/>
    </source>
</evidence>
<dbReference type="Proteomes" id="UP000008467">
    <property type="component" value="Chromosome"/>
</dbReference>
<feature type="DNA-binding region" description="OmpR/PhoB-type" evidence="11">
    <location>
        <begin position="131"/>
        <end position="230"/>
    </location>
</feature>
<dbReference type="CDD" id="cd17620">
    <property type="entry name" value="REC_OmpR_KdpE-like"/>
    <property type="match status" value="1"/>
</dbReference>
<dbReference type="SMART" id="SM00862">
    <property type="entry name" value="Trans_reg_C"/>
    <property type="match status" value="1"/>
</dbReference>
<dbReference type="GO" id="GO:0000156">
    <property type="term" value="F:phosphorelay response regulator activity"/>
    <property type="evidence" value="ECO:0007669"/>
    <property type="project" value="TreeGrafter"/>
</dbReference>
<dbReference type="SUPFAM" id="SSF52172">
    <property type="entry name" value="CheY-like"/>
    <property type="match status" value="1"/>
</dbReference>
<dbReference type="Gene3D" id="6.10.250.690">
    <property type="match status" value="1"/>
</dbReference>
<feature type="domain" description="Response regulatory" evidence="12">
    <location>
        <begin position="5"/>
        <end position="118"/>
    </location>
</feature>
<dbReference type="InterPro" id="IPR001789">
    <property type="entry name" value="Sig_transdc_resp-reg_receiver"/>
</dbReference>
<dbReference type="EMBL" id="CP002582">
    <property type="protein sequence ID" value="ADZ83959.1"/>
    <property type="molecule type" value="Genomic_DNA"/>
</dbReference>
<dbReference type="GO" id="GO:0005829">
    <property type="term" value="C:cytosol"/>
    <property type="evidence" value="ECO:0007669"/>
    <property type="project" value="TreeGrafter"/>
</dbReference>
<evidence type="ECO:0000256" key="4">
    <source>
        <dbReference type="ARBA" id="ARBA00022553"/>
    </source>
</evidence>
<keyword evidence="5" id="KW-0902">Two-component regulatory system</keyword>
<evidence type="ECO:0000313" key="14">
    <source>
        <dbReference type="EMBL" id="ADZ83959.1"/>
    </source>
</evidence>
<accession>F2JRN8</accession>
<name>F2JRN8_CELLD</name>
<evidence type="ECO:0000256" key="5">
    <source>
        <dbReference type="ARBA" id="ARBA00023012"/>
    </source>
</evidence>